<dbReference type="RefSeq" id="WP_010619579.1">
    <property type="nucleotide sequence ID" value="NZ_CP042371.1"/>
</dbReference>
<sequence>MQGQNISDIIEKYLKQILADSEQVEISRSEIANLFNVVPSQINYVMKTRFTIQNGYIVESKRGGGGYIRIEKVNLLDDVGVIDSLIGTIGESISQRDGLAIVQNLYNNEVVNRREANLILAAIDKQTLAADDRMQENSFRARILIGILNHLRYES</sequence>
<dbReference type="InterPro" id="IPR041902">
    <property type="entry name" value="CtsR_N_sf"/>
</dbReference>
<evidence type="ECO:0000256" key="3">
    <source>
        <dbReference type="ARBA" id="ARBA00022491"/>
    </source>
</evidence>
<reference evidence="10 11" key="1">
    <citation type="journal article" date="2019" name="Appl. Microbiol. Biotechnol.">
        <title>Uncovering carbohydrate metabolism through a genotype-phenotype association study of 56 lactic acid bacteria genomes.</title>
        <authorList>
            <person name="Buron-Moles G."/>
            <person name="Chailyan A."/>
            <person name="Dolejs I."/>
            <person name="Forster J."/>
            <person name="Miks M.H."/>
        </authorList>
    </citation>
    <scope>NUCLEOTIDE SEQUENCE [LARGE SCALE GENOMIC DNA]</scope>
    <source>
        <strain evidence="10 11">ATCC 49373</strain>
    </source>
</reference>
<dbReference type="InterPro" id="IPR041908">
    <property type="entry name" value="CtsR_C_sf"/>
</dbReference>
<keyword evidence="6 7" id="KW-0804">Transcription</keyword>
<proteinExistence type="inferred from homology"/>
<evidence type="ECO:0000256" key="5">
    <source>
        <dbReference type="ARBA" id="ARBA00023125"/>
    </source>
</evidence>
<dbReference type="InterPro" id="IPR041473">
    <property type="entry name" value="CtsR_C"/>
</dbReference>
<dbReference type="InterPro" id="IPR008463">
    <property type="entry name" value="CtsR"/>
</dbReference>
<evidence type="ECO:0000313" key="11">
    <source>
        <dbReference type="Proteomes" id="UP000294854"/>
    </source>
</evidence>
<evidence type="ECO:0000259" key="8">
    <source>
        <dbReference type="Pfam" id="PF05848"/>
    </source>
</evidence>
<keyword evidence="4 7" id="KW-0805">Transcription regulation</keyword>
<keyword evidence="3 7" id="KW-0678">Repressor</keyword>
<dbReference type="STRING" id="1122149.FD44_GL000009"/>
<dbReference type="Pfam" id="PF17727">
    <property type="entry name" value="CtsR_C"/>
    <property type="match status" value="1"/>
</dbReference>
<keyword evidence="11" id="KW-1185">Reference proteome</keyword>
<protein>
    <recommendedName>
        <fullName evidence="2 7">Transcriptional regulator CtsR</fullName>
    </recommendedName>
</protein>
<evidence type="ECO:0000256" key="1">
    <source>
        <dbReference type="ARBA" id="ARBA00010189"/>
    </source>
</evidence>
<evidence type="ECO:0000256" key="7">
    <source>
        <dbReference type="PIRNR" id="PIRNR010607"/>
    </source>
</evidence>
<dbReference type="Pfam" id="PF05848">
    <property type="entry name" value="CtsR"/>
    <property type="match status" value="1"/>
</dbReference>
<evidence type="ECO:0000259" key="9">
    <source>
        <dbReference type="Pfam" id="PF17727"/>
    </source>
</evidence>
<dbReference type="AlphaFoldDB" id="A0A4R5NNS8"/>
<dbReference type="Proteomes" id="UP000294854">
    <property type="component" value="Unassembled WGS sequence"/>
</dbReference>
<dbReference type="Gene3D" id="3.30.56.130">
    <property type="entry name" value="Transcriptional regulator CtsR, winged HTH domain"/>
    <property type="match status" value="1"/>
</dbReference>
<feature type="domain" description="CtsR N-terminal HTH" evidence="8">
    <location>
        <begin position="5"/>
        <end position="74"/>
    </location>
</feature>
<comment type="caution">
    <text evidence="10">The sequence shown here is derived from an EMBL/GenBank/DDBJ whole genome shotgun (WGS) entry which is preliminary data.</text>
</comment>
<feature type="domain" description="CtsR C-terminal dimerization" evidence="9">
    <location>
        <begin position="80"/>
        <end position="149"/>
    </location>
</feature>
<evidence type="ECO:0000256" key="4">
    <source>
        <dbReference type="ARBA" id="ARBA00023015"/>
    </source>
</evidence>
<gene>
    <name evidence="10" type="ORF">C5L31_001368</name>
</gene>
<dbReference type="GO" id="GO:0003677">
    <property type="term" value="F:DNA binding"/>
    <property type="evidence" value="ECO:0007669"/>
    <property type="project" value="UniProtKB-UniRule"/>
</dbReference>
<dbReference type="OrthoDB" id="1680813at2"/>
<accession>A0A4R5NNS8</accession>
<comment type="similarity">
    <text evidence="1 7">Belongs to the CtsR family.</text>
</comment>
<evidence type="ECO:0000256" key="2">
    <source>
        <dbReference type="ARBA" id="ARBA00014129"/>
    </source>
</evidence>
<evidence type="ECO:0000313" key="10">
    <source>
        <dbReference type="EMBL" id="TDG78182.1"/>
    </source>
</evidence>
<dbReference type="InterPro" id="IPR040465">
    <property type="entry name" value="CtsR_N"/>
</dbReference>
<dbReference type="Gene3D" id="1.10.1200.150">
    <property type="entry name" value="Transcriptional regulator CtsR, C-terminal domain"/>
    <property type="match status" value="1"/>
</dbReference>
<evidence type="ECO:0000256" key="6">
    <source>
        <dbReference type="ARBA" id="ARBA00023163"/>
    </source>
</evidence>
<dbReference type="EMBL" id="PUFO01000044">
    <property type="protein sequence ID" value="TDG78182.1"/>
    <property type="molecule type" value="Genomic_DNA"/>
</dbReference>
<organism evidence="10 11">
    <name type="scientific">Secundilactobacillus malefermentans</name>
    <dbReference type="NCBI Taxonomy" id="176292"/>
    <lineage>
        <taxon>Bacteria</taxon>
        <taxon>Bacillati</taxon>
        <taxon>Bacillota</taxon>
        <taxon>Bacilli</taxon>
        <taxon>Lactobacillales</taxon>
        <taxon>Lactobacillaceae</taxon>
        <taxon>Secundilactobacillus</taxon>
    </lineage>
</organism>
<keyword evidence="5 7" id="KW-0238">DNA-binding</keyword>
<dbReference type="PIRSF" id="PIRSF010607">
    <property type="entry name" value="Txn_repr_CtsR"/>
    <property type="match status" value="1"/>
</dbReference>
<name>A0A4R5NNS8_9LACO</name>
<dbReference type="GO" id="GO:0006355">
    <property type="term" value="P:regulation of DNA-templated transcription"/>
    <property type="evidence" value="ECO:0007669"/>
    <property type="project" value="UniProtKB-UniRule"/>
</dbReference>